<feature type="region of interest" description="Disordered" evidence="14">
    <location>
        <begin position="720"/>
        <end position="940"/>
    </location>
</feature>
<dbReference type="Pfam" id="PF24150">
    <property type="entry name" value="C2_SHIP1-2_first"/>
    <property type="match status" value="1"/>
</dbReference>
<organism evidence="16 17">
    <name type="scientific">Balaenoptera physalus</name>
    <name type="common">Fin whale</name>
    <name type="synonym">Balaena physalus</name>
    <dbReference type="NCBI Taxonomy" id="9770"/>
    <lineage>
        <taxon>Eukaryota</taxon>
        <taxon>Metazoa</taxon>
        <taxon>Chordata</taxon>
        <taxon>Craniata</taxon>
        <taxon>Vertebrata</taxon>
        <taxon>Euteleostomi</taxon>
        <taxon>Mammalia</taxon>
        <taxon>Eutheria</taxon>
        <taxon>Laurasiatheria</taxon>
        <taxon>Artiodactyla</taxon>
        <taxon>Whippomorpha</taxon>
        <taxon>Cetacea</taxon>
        <taxon>Mysticeti</taxon>
        <taxon>Balaenopteridae</taxon>
        <taxon>Balaenoptera</taxon>
    </lineage>
</organism>
<evidence type="ECO:0000256" key="13">
    <source>
        <dbReference type="ARBA" id="ARBA00023242"/>
    </source>
</evidence>
<dbReference type="GO" id="GO:0050776">
    <property type="term" value="P:regulation of immune response"/>
    <property type="evidence" value="ECO:0007669"/>
    <property type="project" value="TreeGrafter"/>
</dbReference>
<gene>
    <name evidence="16" type="ORF">E2I00_003534</name>
</gene>
<dbReference type="Pfam" id="PF22669">
    <property type="entry name" value="Exo_endo_phos2"/>
    <property type="match status" value="1"/>
</dbReference>
<dbReference type="OrthoDB" id="7862313at2759"/>
<feature type="domain" description="Inositol polyphosphate-related phosphatase" evidence="15">
    <location>
        <begin position="270"/>
        <end position="583"/>
    </location>
</feature>
<proteinExistence type="inferred from homology"/>
<evidence type="ECO:0000313" key="16">
    <source>
        <dbReference type="EMBL" id="KAB0399148.1"/>
    </source>
</evidence>
<dbReference type="SUPFAM" id="SSF55550">
    <property type="entry name" value="SH2 domain"/>
    <property type="match status" value="1"/>
</dbReference>
<evidence type="ECO:0000256" key="11">
    <source>
        <dbReference type="ARBA" id="ARBA00023136"/>
    </source>
</evidence>
<keyword evidence="17" id="KW-1185">Reference proteome</keyword>
<feature type="compositionally biased region" description="Basic and acidic residues" evidence="14">
    <location>
        <begin position="774"/>
        <end position="788"/>
    </location>
</feature>
<evidence type="ECO:0000256" key="6">
    <source>
        <dbReference type="ARBA" id="ARBA00022490"/>
    </source>
</evidence>
<dbReference type="AlphaFoldDB" id="A0A643CGR3"/>
<dbReference type="PANTHER" id="PTHR46051">
    <property type="entry name" value="SH2 DOMAIN-CONTAINING PROTEIN"/>
    <property type="match status" value="1"/>
</dbReference>
<feature type="compositionally biased region" description="Pro residues" evidence="14">
    <location>
        <begin position="871"/>
        <end position="882"/>
    </location>
</feature>
<dbReference type="GO" id="GO:0005829">
    <property type="term" value="C:cytosol"/>
    <property type="evidence" value="ECO:0007669"/>
    <property type="project" value="TreeGrafter"/>
</dbReference>
<reference evidence="16 17" key="1">
    <citation type="journal article" date="2019" name="PLoS ONE">
        <title>Genomic analyses reveal an absence of contemporary introgressive admixture between fin whales and blue whales, despite known hybrids.</title>
        <authorList>
            <person name="Westbury M.V."/>
            <person name="Petersen B."/>
            <person name="Lorenzen E.D."/>
        </authorList>
    </citation>
    <scope>NUCLEOTIDE SEQUENCE [LARGE SCALE GENOMIC DNA]</scope>
    <source>
        <strain evidence="16">FinWhale-01</strain>
    </source>
</reference>
<feature type="compositionally biased region" description="Pro residues" evidence="14">
    <location>
        <begin position="819"/>
        <end position="834"/>
    </location>
</feature>
<keyword evidence="13" id="KW-0539">Nucleus</keyword>
<keyword evidence="9" id="KW-0391">Immunity</keyword>
<evidence type="ECO:0000256" key="1">
    <source>
        <dbReference type="ARBA" id="ARBA00004123"/>
    </source>
</evidence>
<keyword evidence="8" id="KW-0378">Hydrolase</keyword>
<comment type="caution">
    <text evidence="16">The sequence shown here is derived from an EMBL/GenBank/DDBJ whole genome shotgun (WGS) entry which is preliminary data.</text>
</comment>
<dbReference type="EC" id="3.1.3.86" evidence="5"/>
<comment type="subcellular location">
    <subcellularLocation>
        <location evidence="3">Cytoplasm</location>
        <location evidence="3">Cytoskeleton</location>
    </subcellularLocation>
    <subcellularLocation>
        <location evidence="2">Membrane</location>
        <topology evidence="2">Peripheral membrane protein</topology>
    </subcellularLocation>
    <subcellularLocation>
        <location evidence="1">Nucleus</location>
    </subcellularLocation>
</comment>
<dbReference type="InterPro" id="IPR057510">
    <property type="entry name" value="C2_SHIP1-2_first"/>
</dbReference>
<dbReference type="InterPro" id="IPR000300">
    <property type="entry name" value="IPPc"/>
</dbReference>
<keyword evidence="6" id="KW-0963">Cytoplasm</keyword>
<evidence type="ECO:0000256" key="4">
    <source>
        <dbReference type="ARBA" id="ARBA00008734"/>
    </source>
</evidence>
<feature type="compositionally biased region" description="Pro residues" evidence="14">
    <location>
        <begin position="761"/>
        <end position="773"/>
    </location>
</feature>
<evidence type="ECO:0000256" key="2">
    <source>
        <dbReference type="ARBA" id="ARBA00004170"/>
    </source>
</evidence>
<dbReference type="GO" id="GO:0016020">
    <property type="term" value="C:membrane"/>
    <property type="evidence" value="ECO:0007669"/>
    <property type="project" value="UniProtKB-SubCell"/>
</dbReference>
<dbReference type="FunFam" id="3.60.10.10:FF:000005">
    <property type="entry name" value="phosphatidylinositol 3,4,5-trisphosphate 5-phosphatase 1"/>
    <property type="match status" value="1"/>
</dbReference>
<dbReference type="CDD" id="cd09101">
    <property type="entry name" value="INPP5c_SHIP2-INPPL1"/>
    <property type="match status" value="1"/>
</dbReference>
<dbReference type="SUPFAM" id="SSF56219">
    <property type="entry name" value="DNase I-like"/>
    <property type="match status" value="1"/>
</dbReference>
<dbReference type="GO" id="GO:0004445">
    <property type="term" value="F:inositol-polyphosphate 5-phosphatase activity"/>
    <property type="evidence" value="ECO:0007669"/>
    <property type="project" value="TreeGrafter"/>
</dbReference>
<evidence type="ECO:0000256" key="7">
    <source>
        <dbReference type="ARBA" id="ARBA00022553"/>
    </source>
</evidence>
<protein>
    <recommendedName>
        <fullName evidence="5">phosphatidylinositol-3,4,5-trisphosphate 5-phosphatase</fullName>
        <ecNumber evidence="5">3.1.3.86</ecNumber>
    </recommendedName>
</protein>
<dbReference type="GO" id="GO:0034485">
    <property type="term" value="F:phosphatidylinositol-3,4,5-trisphosphate 5-phosphatase activity"/>
    <property type="evidence" value="ECO:0007669"/>
    <property type="project" value="UniProtKB-EC"/>
</dbReference>
<dbReference type="PANTHER" id="PTHR46051:SF2">
    <property type="entry name" value="PHOSPHATIDYLINOSITOL 3,4,5-TRISPHOSPHATE 5-PHOSPHATASE 2"/>
    <property type="match status" value="1"/>
</dbReference>
<sequence>YQKHVHTYRILPDGEDFLAVQTSQGVPVRRFQTLGELIGLYAQPNQGLVCALLLPVEREREPDLPDDRDASGAARGAVDKVLSGLEILSKVFDQQSSPMVTRLLQQQNPPQTGEQELESLVLKLSVLKDFLSGIQKKALKALQDMSSTAPPAPLQPSTRKAKTIPVQAFEVHGGGWGGTTQGKERAEGGRLVLLRRQRDSQEDWTTFTHDRIRQLIKSQRVQNKLGVVFEKEKDRTQRKDFIFVSARKREAFCQLLQLMKNKHSKQDEPDMISVFIGTWNMGSVPPPKTVTSWFTSKGLGKTLDEVTVTIPHDIYVFGTQENSVGDREWLDLLRGSLKELTDLDYRPIAMQSLWNIKVAVLVKPEHENRISHVSTSSVKTGIANTLGNKGAVGVSFMFNGTSFGFVNCHLTSGNEKTARRNQNYLDILRLLSLGDRQLSAFDISLRFTHLFWFGDLNYRLDMDIQEILNYISRKEFEPLLRVDQLNLEREKHKVFLRFSEEEISFPPTYRYERGSRDTYAWHKQKPTGVRTNVPSWCDRILWKSYPETHIICNSYGCTDDIVTSDHSPVFGTFEVGVTSQFISKKGLSKTSDQAYIEFESIEAIVKTASRTKFFIEFYSTCLEEYKKSFENDAQSSDNINFLKVQWSSRQLPTVRLVGECVVALKSMIGSTAQQFLTFLSHRGEETGNIRGSMKVRVPTERLGTRERLYEWISIDKDEAGAKSKAPSVSRGSQEPRSGSRKPASAEASCPLSKLFEEPEKPPPTGRPPAPPRAAPREEPLTPRLKPEGAPELEGVVAPSPKNSFNNPAYYVLEGVPHQLLPPEPPSPARAPVPPATKNKVAITVPAPQLGRHRPPRVGEGSSSDEESGGTLPPPDFPPPPLPDSAIFLPPSLDPLPGPVIRGRSAGEARGPPPPKAHPRPPLPPGPSPTSTFLGEVASGDDRSCSVLQMAKTLSEVDYAPAAPGR</sequence>
<evidence type="ECO:0000256" key="12">
    <source>
        <dbReference type="ARBA" id="ARBA00023212"/>
    </source>
</evidence>
<dbReference type="GO" id="GO:0002376">
    <property type="term" value="P:immune system process"/>
    <property type="evidence" value="ECO:0007669"/>
    <property type="project" value="UniProtKB-KW"/>
</dbReference>
<feature type="non-terminal residue" evidence="16">
    <location>
        <position position="1"/>
    </location>
</feature>
<dbReference type="GO" id="GO:0005634">
    <property type="term" value="C:nucleus"/>
    <property type="evidence" value="ECO:0007669"/>
    <property type="project" value="UniProtKB-SubCell"/>
</dbReference>
<feature type="non-terminal residue" evidence="16">
    <location>
        <position position="965"/>
    </location>
</feature>
<evidence type="ECO:0000256" key="8">
    <source>
        <dbReference type="ARBA" id="ARBA00022801"/>
    </source>
</evidence>
<dbReference type="Gene3D" id="3.30.505.10">
    <property type="entry name" value="SH2 domain"/>
    <property type="match status" value="1"/>
</dbReference>
<dbReference type="GO" id="GO:0043569">
    <property type="term" value="P:negative regulation of insulin-like growth factor receptor signaling pathway"/>
    <property type="evidence" value="ECO:0007669"/>
    <property type="project" value="TreeGrafter"/>
</dbReference>
<name>A0A643CGR3_BALPH</name>
<evidence type="ECO:0000256" key="5">
    <source>
        <dbReference type="ARBA" id="ARBA00012981"/>
    </source>
</evidence>
<dbReference type="SMART" id="SM00128">
    <property type="entry name" value="IPPc"/>
    <property type="match status" value="1"/>
</dbReference>
<dbReference type="Pfam" id="PF24147">
    <property type="entry name" value="C2_SHIP1-2_2nd"/>
    <property type="match status" value="2"/>
</dbReference>
<dbReference type="GO" id="GO:0005856">
    <property type="term" value="C:cytoskeleton"/>
    <property type="evidence" value="ECO:0007669"/>
    <property type="project" value="UniProtKB-SubCell"/>
</dbReference>
<dbReference type="GO" id="GO:0046856">
    <property type="term" value="P:phosphatidylinositol dephosphorylation"/>
    <property type="evidence" value="ECO:0007669"/>
    <property type="project" value="InterPro"/>
</dbReference>
<evidence type="ECO:0000259" key="15">
    <source>
        <dbReference type="SMART" id="SM00128"/>
    </source>
</evidence>
<evidence type="ECO:0000256" key="3">
    <source>
        <dbReference type="ARBA" id="ARBA00004245"/>
    </source>
</evidence>
<accession>A0A643CGR3</accession>
<evidence type="ECO:0000256" key="10">
    <source>
        <dbReference type="ARBA" id="ARBA00022999"/>
    </source>
</evidence>
<dbReference type="InterPro" id="IPR036860">
    <property type="entry name" value="SH2_dom_sf"/>
</dbReference>
<dbReference type="Gene3D" id="3.60.10.10">
    <property type="entry name" value="Endonuclease/exonuclease/phosphatase"/>
    <property type="match status" value="1"/>
</dbReference>
<keyword evidence="7" id="KW-0597">Phosphoprotein</keyword>
<keyword evidence="10" id="KW-0727">SH2 domain</keyword>
<evidence type="ECO:0000313" key="17">
    <source>
        <dbReference type="Proteomes" id="UP000437017"/>
    </source>
</evidence>
<dbReference type="Proteomes" id="UP000437017">
    <property type="component" value="Unassembled WGS sequence"/>
</dbReference>
<dbReference type="InterPro" id="IPR057509">
    <property type="entry name" value="C2_SHIP1-2_2nd"/>
</dbReference>
<dbReference type="InterPro" id="IPR036691">
    <property type="entry name" value="Endo/exonu/phosph_ase_sf"/>
</dbReference>
<evidence type="ECO:0000256" key="14">
    <source>
        <dbReference type="SAM" id="MobiDB-lite"/>
    </source>
</evidence>
<keyword evidence="11" id="KW-0472">Membrane</keyword>
<evidence type="ECO:0000256" key="9">
    <source>
        <dbReference type="ARBA" id="ARBA00022859"/>
    </source>
</evidence>
<dbReference type="EMBL" id="SGJD01001609">
    <property type="protein sequence ID" value="KAB0399148.1"/>
    <property type="molecule type" value="Genomic_DNA"/>
</dbReference>
<keyword evidence="12" id="KW-0206">Cytoskeleton</keyword>
<feature type="compositionally biased region" description="Pro residues" evidence="14">
    <location>
        <begin position="910"/>
        <end position="927"/>
    </location>
</feature>
<comment type="similarity">
    <text evidence="4">Belongs to the inositol 1,4,5-trisphosphate 5-phosphatase family.</text>
</comment>